<evidence type="ECO:0000259" key="5">
    <source>
        <dbReference type="Pfam" id="PF13545"/>
    </source>
</evidence>
<reference evidence="6" key="1">
    <citation type="journal article" date="2021" name="Front. Microbiol.">
        <title>Comprehensive Comparative Genomics and Phenotyping of Methylobacterium Species.</title>
        <authorList>
            <person name="Alessa O."/>
            <person name="Ogura Y."/>
            <person name="Fujitani Y."/>
            <person name="Takami H."/>
            <person name="Hayashi T."/>
            <person name="Sahin N."/>
            <person name="Tani A."/>
        </authorList>
    </citation>
    <scope>NUCLEOTIDE SEQUENCE</scope>
    <source>
        <strain evidence="6">DSM 19015</strain>
    </source>
</reference>
<accession>A0ABQ4S676</accession>
<dbReference type="RefSeq" id="WP_306421468.1">
    <property type="nucleotide sequence ID" value="NZ_BPQP01000086.1"/>
</dbReference>
<keyword evidence="3" id="KW-0804">Transcription</keyword>
<dbReference type="InterPro" id="IPR014710">
    <property type="entry name" value="RmlC-like_jellyroll"/>
</dbReference>
<dbReference type="Pfam" id="PF13545">
    <property type="entry name" value="HTH_Crp_2"/>
    <property type="match status" value="1"/>
</dbReference>
<organism evidence="6 7">
    <name type="scientific">Methylobacterium iners</name>
    <dbReference type="NCBI Taxonomy" id="418707"/>
    <lineage>
        <taxon>Bacteria</taxon>
        <taxon>Pseudomonadati</taxon>
        <taxon>Pseudomonadota</taxon>
        <taxon>Alphaproteobacteria</taxon>
        <taxon>Hyphomicrobiales</taxon>
        <taxon>Methylobacteriaceae</taxon>
        <taxon>Methylobacterium</taxon>
    </lineage>
</organism>
<evidence type="ECO:0000256" key="2">
    <source>
        <dbReference type="ARBA" id="ARBA00023125"/>
    </source>
</evidence>
<gene>
    <name evidence="6" type="ORF">OCOJLMKI_4515</name>
</gene>
<proteinExistence type="predicted"/>
<name>A0ABQ4S676_9HYPH</name>
<dbReference type="Gene3D" id="1.10.10.10">
    <property type="entry name" value="Winged helix-like DNA-binding domain superfamily/Winged helix DNA-binding domain"/>
    <property type="match status" value="1"/>
</dbReference>
<dbReference type="InterPro" id="IPR018490">
    <property type="entry name" value="cNMP-bd_dom_sf"/>
</dbReference>
<dbReference type="InterPro" id="IPR000595">
    <property type="entry name" value="cNMP-bd_dom"/>
</dbReference>
<dbReference type="SUPFAM" id="SSF51206">
    <property type="entry name" value="cAMP-binding domain-like"/>
    <property type="match status" value="1"/>
</dbReference>
<keyword evidence="1" id="KW-0805">Transcription regulation</keyword>
<dbReference type="InterPro" id="IPR036390">
    <property type="entry name" value="WH_DNA-bd_sf"/>
</dbReference>
<evidence type="ECO:0000256" key="3">
    <source>
        <dbReference type="ARBA" id="ARBA00023163"/>
    </source>
</evidence>
<evidence type="ECO:0000256" key="1">
    <source>
        <dbReference type="ARBA" id="ARBA00023015"/>
    </source>
</evidence>
<dbReference type="SUPFAM" id="SSF46785">
    <property type="entry name" value="Winged helix' DNA-binding domain"/>
    <property type="match status" value="1"/>
</dbReference>
<keyword evidence="2" id="KW-0238">DNA-binding</keyword>
<dbReference type="Pfam" id="PF00027">
    <property type="entry name" value="cNMP_binding"/>
    <property type="match status" value="1"/>
</dbReference>
<dbReference type="EMBL" id="BPQP01000086">
    <property type="protein sequence ID" value="GJD97287.1"/>
    <property type="molecule type" value="Genomic_DNA"/>
</dbReference>
<keyword evidence="7" id="KW-1185">Reference proteome</keyword>
<reference evidence="6" key="2">
    <citation type="submission" date="2021-08" db="EMBL/GenBank/DDBJ databases">
        <authorList>
            <person name="Tani A."/>
            <person name="Ola A."/>
            <person name="Ogura Y."/>
            <person name="Katsura K."/>
            <person name="Hayashi T."/>
        </authorList>
    </citation>
    <scope>NUCLEOTIDE SEQUENCE</scope>
    <source>
        <strain evidence="6">DSM 19015</strain>
    </source>
</reference>
<dbReference type="InterPro" id="IPR012318">
    <property type="entry name" value="HTH_CRP"/>
</dbReference>
<feature type="domain" description="HTH crp-type" evidence="5">
    <location>
        <begin position="166"/>
        <end position="203"/>
    </location>
</feature>
<feature type="domain" description="Cyclic nucleotide-binding" evidence="4">
    <location>
        <begin position="31"/>
        <end position="114"/>
    </location>
</feature>
<dbReference type="Proteomes" id="UP001055125">
    <property type="component" value="Unassembled WGS sequence"/>
</dbReference>
<evidence type="ECO:0008006" key="8">
    <source>
        <dbReference type="Google" id="ProtNLM"/>
    </source>
</evidence>
<protein>
    <recommendedName>
        <fullName evidence="8">Crp/Fnr family transcriptional regulator</fullName>
    </recommendedName>
</protein>
<evidence type="ECO:0000313" key="6">
    <source>
        <dbReference type="EMBL" id="GJD97287.1"/>
    </source>
</evidence>
<dbReference type="InterPro" id="IPR036388">
    <property type="entry name" value="WH-like_DNA-bd_sf"/>
</dbReference>
<comment type="caution">
    <text evidence="6">The sequence shown here is derived from an EMBL/GenBank/DDBJ whole genome shotgun (WGS) entry which is preliminary data.</text>
</comment>
<evidence type="ECO:0000259" key="4">
    <source>
        <dbReference type="Pfam" id="PF00027"/>
    </source>
</evidence>
<dbReference type="CDD" id="cd00038">
    <property type="entry name" value="CAP_ED"/>
    <property type="match status" value="1"/>
</dbReference>
<evidence type="ECO:0000313" key="7">
    <source>
        <dbReference type="Proteomes" id="UP001055125"/>
    </source>
</evidence>
<sequence>MNLFVRKLRNGTRLLPEDEAILAGLVGPARRIEARGDIVSEGSEPRALTLIVEGWACRYKQLENGRRQILSFSLPGDLCEPFGILPRFMDHSLGALTAVTIAQVSPEAVWNAARANPRIEEALWWDLLVAVAADQERTVSLGRRTAAERRGHLFCELQLRLAMVGLADREGYELPVTQVDLADLLGLSAVHVNRSLRNCAERG</sequence>
<dbReference type="Gene3D" id="2.60.120.10">
    <property type="entry name" value="Jelly Rolls"/>
    <property type="match status" value="1"/>
</dbReference>